<sequence>MDDDAFVKMRKIQEASHDDSSALELCRAAGALDRDQVNGFRLNVHTDEVSRVVEFFELAAVNPAQRAPERLRPSFGRRTAAALPTRLPRDVWTACGVIANPDHDSEKSPRLVEDDAVESRQFAAGDPDHLVVAQLLHADLREMIGLRRK</sequence>
<evidence type="ECO:0000313" key="1">
    <source>
        <dbReference type="EMBL" id="OIQ70830.1"/>
    </source>
</evidence>
<protein>
    <submittedName>
        <fullName evidence="1">Uncharacterized protein</fullName>
    </submittedName>
</protein>
<accession>A0A1J5PHA0</accession>
<name>A0A1J5PHA0_9ZZZZ</name>
<gene>
    <name evidence="1" type="ORF">GALL_475550</name>
</gene>
<dbReference type="AlphaFoldDB" id="A0A1J5PHA0"/>
<proteinExistence type="predicted"/>
<dbReference type="EMBL" id="MLJW01004005">
    <property type="protein sequence ID" value="OIQ70830.1"/>
    <property type="molecule type" value="Genomic_DNA"/>
</dbReference>
<reference evidence="1" key="1">
    <citation type="submission" date="2016-10" db="EMBL/GenBank/DDBJ databases">
        <title>Sequence of Gallionella enrichment culture.</title>
        <authorList>
            <person name="Poehlein A."/>
            <person name="Muehling M."/>
            <person name="Daniel R."/>
        </authorList>
    </citation>
    <scope>NUCLEOTIDE SEQUENCE</scope>
</reference>
<comment type="caution">
    <text evidence="1">The sequence shown here is derived from an EMBL/GenBank/DDBJ whole genome shotgun (WGS) entry which is preliminary data.</text>
</comment>
<organism evidence="1">
    <name type="scientific">mine drainage metagenome</name>
    <dbReference type="NCBI Taxonomy" id="410659"/>
    <lineage>
        <taxon>unclassified sequences</taxon>
        <taxon>metagenomes</taxon>
        <taxon>ecological metagenomes</taxon>
    </lineage>
</organism>